<accession>Q07ZJ0</accession>
<name>Q07ZJ0_SHEFN</name>
<evidence type="ECO:0000256" key="2">
    <source>
        <dbReference type="ARBA" id="ARBA00008791"/>
    </source>
</evidence>
<protein>
    <recommendedName>
        <fullName evidence="6">Universal stress protein UspA</fullName>
    </recommendedName>
</protein>
<comment type="similarity">
    <text evidence="2">Belongs to the universal stress protein A family.</text>
</comment>
<dbReference type="STRING" id="318167.Sfri_2734"/>
<dbReference type="EMBL" id="CP000447">
    <property type="protein sequence ID" value="ABI72574.1"/>
    <property type="molecule type" value="Genomic_DNA"/>
</dbReference>
<dbReference type="SUPFAM" id="SSF52402">
    <property type="entry name" value="Adenine nucleotide alpha hydrolases-like"/>
    <property type="match status" value="2"/>
</dbReference>
<keyword evidence="5" id="KW-1185">Reference proteome</keyword>
<gene>
    <name evidence="4" type="ordered locus">Sfri_2734</name>
</gene>
<evidence type="ECO:0008006" key="6">
    <source>
        <dbReference type="Google" id="ProtNLM"/>
    </source>
</evidence>
<keyword evidence="3" id="KW-0963">Cytoplasm</keyword>
<evidence type="ECO:0000313" key="4">
    <source>
        <dbReference type="EMBL" id="ABI72574.1"/>
    </source>
</evidence>
<dbReference type="AlphaFoldDB" id="Q07ZJ0"/>
<dbReference type="PANTHER" id="PTHR47892:SF1">
    <property type="entry name" value="UNIVERSAL STRESS PROTEIN E"/>
    <property type="match status" value="1"/>
</dbReference>
<sequence length="293" mass="33164">MDKVFIIAQMEQAHTDAVASGLQLAKQLNKNAEVFAYSYAYFSGPESYNPRLVSVAQKQLMDQREAELKQHLVDLKGEDIPVHMVWSKYLFEHACHHSIRHGFDLMVKAVHHADHYLPTDWQLIRHTRIPLLLLTSNPLTKGNATLMAVDLATHDPIKQQLNSVVVAYGKQLAEATGTKLHLAFVLRVPKILRDMDLIDTHALVKKAYKDHQKQIAKFNMDPECIHIIAGEPELCLFELACRLKSKYFVIGARQREGLLGRIIGNTAELVLERMRSNVLIIPADDQLLAPLTL</sequence>
<evidence type="ECO:0000256" key="1">
    <source>
        <dbReference type="ARBA" id="ARBA00004496"/>
    </source>
</evidence>
<reference evidence="4 5" key="1">
    <citation type="submission" date="2006-08" db="EMBL/GenBank/DDBJ databases">
        <title>Complete sequence of Shewanella frigidimarina NCIMB 400.</title>
        <authorList>
            <consortium name="US DOE Joint Genome Institute"/>
            <person name="Copeland A."/>
            <person name="Lucas S."/>
            <person name="Lapidus A."/>
            <person name="Barry K."/>
            <person name="Detter J.C."/>
            <person name="Glavina del Rio T."/>
            <person name="Hammon N."/>
            <person name="Israni S."/>
            <person name="Dalin E."/>
            <person name="Tice H."/>
            <person name="Pitluck S."/>
            <person name="Fredrickson J.K."/>
            <person name="Kolker E."/>
            <person name="McCuel L.A."/>
            <person name="DiChristina T."/>
            <person name="Nealson K.H."/>
            <person name="Newman D."/>
            <person name="Tiedje J.M."/>
            <person name="Zhou J."/>
            <person name="Romine M.F."/>
            <person name="Culley D.E."/>
            <person name="Serres M."/>
            <person name="Chertkov O."/>
            <person name="Brettin T."/>
            <person name="Bruce D."/>
            <person name="Han C."/>
            <person name="Tapia R."/>
            <person name="Gilna P."/>
            <person name="Schmutz J."/>
            <person name="Larimer F."/>
            <person name="Land M."/>
            <person name="Hauser L."/>
            <person name="Kyrpides N."/>
            <person name="Mikhailova N."/>
            <person name="Richardson P."/>
        </authorList>
    </citation>
    <scope>NUCLEOTIDE SEQUENCE [LARGE SCALE GENOMIC DNA]</scope>
    <source>
        <strain evidence="4 5">NCIMB 400</strain>
    </source>
</reference>
<dbReference type="RefSeq" id="WP_011638183.1">
    <property type="nucleotide sequence ID" value="NC_008345.1"/>
</dbReference>
<dbReference type="GO" id="GO:0005737">
    <property type="term" value="C:cytoplasm"/>
    <property type="evidence" value="ECO:0007669"/>
    <property type="project" value="UniProtKB-SubCell"/>
</dbReference>
<dbReference type="Proteomes" id="UP000000684">
    <property type="component" value="Chromosome"/>
</dbReference>
<comment type="subcellular location">
    <subcellularLocation>
        <location evidence="1">Cytoplasm</location>
    </subcellularLocation>
</comment>
<evidence type="ECO:0000313" key="5">
    <source>
        <dbReference type="Proteomes" id="UP000000684"/>
    </source>
</evidence>
<organism evidence="4 5">
    <name type="scientific">Shewanella frigidimarina (strain NCIMB 400)</name>
    <dbReference type="NCBI Taxonomy" id="318167"/>
    <lineage>
        <taxon>Bacteria</taxon>
        <taxon>Pseudomonadati</taxon>
        <taxon>Pseudomonadota</taxon>
        <taxon>Gammaproteobacteria</taxon>
        <taxon>Alteromonadales</taxon>
        <taxon>Shewanellaceae</taxon>
        <taxon>Shewanella</taxon>
    </lineage>
</organism>
<dbReference type="KEGG" id="sfr:Sfri_2734"/>
<dbReference type="eggNOG" id="COG0589">
    <property type="taxonomic scope" value="Bacteria"/>
</dbReference>
<dbReference type="PANTHER" id="PTHR47892">
    <property type="entry name" value="UNIVERSAL STRESS PROTEIN E"/>
    <property type="match status" value="1"/>
</dbReference>
<dbReference type="OrthoDB" id="239260at2"/>
<evidence type="ECO:0000256" key="3">
    <source>
        <dbReference type="ARBA" id="ARBA00022490"/>
    </source>
</evidence>
<proteinExistence type="inferred from homology"/>
<dbReference type="Gene3D" id="3.40.50.12370">
    <property type="match status" value="1"/>
</dbReference>
<dbReference type="GeneID" id="41838118"/>
<dbReference type="HOGENOM" id="CLU_049301_1_3_6"/>